<dbReference type="PANTHER" id="PTHR48413">
    <property type="match status" value="1"/>
</dbReference>
<dbReference type="SUPFAM" id="SSF102110">
    <property type="entry name" value="(2r)-phospho-3-sulfolactate synthase ComA"/>
    <property type="match status" value="1"/>
</dbReference>
<dbReference type="InterPro" id="IPR036112">
    <property type="entry name" value="ComA_synth_sf"/>
</dbReference>
<gene>
    <name evidence="2" type="ORF">ACFQ3W_16650</name>
</gene>
<dbReference type="Gene3D" id="3.20.20.70">
    <property type="entry name" value="Aldolase class I"/>
    <property type="match status" value="1"/>
</dbReference>
<reference evidence="3" key="1">
    <citation type="journal article" date="2019" name="Int. J. Syst. Evol. Microbiol.">
        <title>The Global Catalogue of Microorganisms (GCM) 10K type strain sequencing project: providing services to taxonomists for standard genome sequencing and annotation.</title>
        <authorList>
            <consortium name="The Broad Institute Genomics Platform"/>
            <consortium name="The Broad Institute Genome Sequencing Center for Infectious Disease"/>
            <person name="Wu L."/>
            <person name="Ma J."/>
        </authorList>
    </citation>
    <scope>NUCLEOTIDE SEQUENCE [LARGE SCALE GENOMIC DNA]</scope>
    <source>
        <strain evidence="3">CCUG 59189</strain>
    </source>
</reference>
<keyword evidence="3" id="KW-1185">Reference proteome</keyword>
<keyword evidence="2" id="KW-0456">Lyase</keyword>
<accession>A0ABW3RZG0</accession>
<dbReference type="InterPro" id="IPR003830">
    <property type="entry name" value="ComA_synth"/>
</dbReference>
<sequence length="289" mass="32446">MKSSLRAVWPEELYDPSGLRPEPELHKHHRHDLENSTCFGRTMIIDRGLGRHSFMDLMELASDYVNCVKFGFGTAPLYKTELLLYKIQLAKQHGMMVMPGGTLLEIAVQQDVVPSFFETISSLGFNGVEVSDGTIELPRKKRTELIQEGHKHGLRVVTEYGKKLSGSLIDAAQLAETLEQDLEAGAELLTVEARESGVGVGIFDENGNCRTDILDNIIEFVSDTKRLMWEAPQKHQQVLLLHKFGPDVHLGNIPPADALALESMRRGLRQDTFELGVKEKESKEFCYII</sequence>
<dbReference type="RefSeq" id="WP_379320370.1">
    <property type="nucleotide sequence ID" value="NZ_JBHTLM010000012.1"/>
</dbReference>
<dbReference type="InterPro" id="IPR013785">
    <property type="entry name" value="Aldolase_TIM"/>
</dbReference>
<evidence type="ECO:0000313" key="2">
    <source>
        <dbReference type="EMBL" id="MFD1177922.1"/>
    </source>
</evidence>
<dbReference type="PANTHER" id="PTHR48413:SF1">
    <property type="entry name" value="PROTEIN HEAT-STRESS-ASSOCIATED 32"/>
    <property type="match status" value="1"/>
</dbReference>
<dbReference type="Pfam" id="PF02679">
    <property type="entry name" value="ComA"/>
    <property type="match status" value="1"/>
</dbReference>
<evidence type="ECO:0000313" key="3">
    <source>
        <dbReference type="Proteomes" id="UP001597262"/>
    </source>
</evidence>
<organism evidence="2 3">
    <name type="scientific">Paenibacillus puldeungensis</name>
    <dbReference type="NCBI Taxonomy" id="696536"/>
    <lineage>
        <taxon>Bacteria</taxon>
        <taxon>Bacillati</taxon>
        <taxon>Bacillota</taxon>
        <taxon>Bacilli</taxon>
        <taxon>Bacillales</taxon>
        <taxon>Paenibacillaceae</taxon>
        <taxon>Paenibacillus</taxon>
    </lineage>
</organism>
<protein>
    <submittedName>
        <fullName evidence="2">Phosphosulfolactate synthase</fullName>
        <ecNumber evidence="2">4.4.1.19</ecNumber>
    </submittedName>
</protein>
<name>A0ABW3RZG0_9BACL</name>
<comment type="similarity">
    <text evidence="1">Belongs to the phosphosulfolactate synthase family.</text>
</comment>
<dbReference type="EC" id="4.4.1.19" evidence="2"/>
<evidence type="ECO:0000256" key="1">
    <source>
        <dbReference type="ARBA" id="ARBA00010424"/>
    </source>
</evidence>
<comment type="caution">
    <text evidence="2">The sequence shown here is derived from an EMBL/GenBank/DDBJ whole genome shotgun (WGS) entry which is preliminary data.</text>
</comment>
<dbReference type="GO" id="GO:0043817">
    <property type="term" value="F:phosphosulfolactate synthase activity"/>
    <property type="evidence" value="ECO:0007669"/>
    <property type="project" value="UniProtKB-EC"/>
</dbReference>
<dbReference type="EMBL" id="JBHTLM010000012">
    <property type="protein sequence ID" value="MFD1177922.1"/>
    <property type="molecule type" value="Genomic_DNA"/>
</dbReference>
<dbReference type="Proteomes" id="UP001597262">
    <property type="component" value="Unassembled WGS sequence"/>
</dbReference>
<proteinExistence type="inferred from homology"/>